<keyword evidence="2" id="KW-0695">RNA-directed DNA polymerase</keyword>
<dbReference type="SUPFAM" id="SSF56349">
    <property type="entry name" value="DNA breaking-rejoining enzymes"/>
    <property type="match status" value="1"/>
</dbReference>
<dbReference type="InterPro" id="IPR013762">
    <property type="entry name" value="Integrase-like_cat_sf"/>
</dbReference>
<proteinExistence type="predicted"/>
<reference evidence="2 3" key="1">
    <citation type="journal article" date="2014" name="BMC Genomics">
        <title>Genome and secretome analysis of the hemibiotrophic fungal pathogen, Moniliophthora roreri, which causes frosty pod rot disease of cacao: mechanisms of the biotrophic and necrotrophic phases.</title>
        <authorList>
            <person name="Meinhardt L.W."/>
            <person name="Costa G.G.L."/>
            <person name="Thomazella D.P.T."/>
            <person name="Teixeira P.J.P.L."/>
            <person name="Carazzolle M.F."/>
            <person name="Schuster S.C."/>
            <person name="Carlson J.E."/>
            <person name="Guiltinan M.J."/>
            <person name="Mieczkowski P."/>
            <person name="Farmer A."/>
            <person name="Ramaraj T."/>
            <person name="Crozier J."/>
            <person name="Davis R.E."/>
            <person name="Shao J."/>
            <person name="Melnick R.L."/>
            <person name="Pereira G.A.G."/>
            <person name="Bailey B.A."/>
        </authorList>
    </citation>
    <scope>NUCLEOTIDE SEQUENCE [LARGE SCALE GENOMIC DNA]</scope>
    <source>
        <strain evidence="2 3">MCA 2997</strain>
    </source>
</reference>
<dbReference type="Proteomes" id="UP000017559">
    <property type="component" value="Unassembled WGS sequence"/>
</dbReference>
<dbReference type="EMBL" id="AWSO01002553">
    <property type="protein sequence ID" value="ESK81314.1"/>
    <property type="molecule type" value="Genomic_DNA"/>
</dbReference>
<dbReference type="Gene3D" id="1.10.443.10">
    <property type="entry name" value="Intergrase catalytic core"/>
    <property type="match status" value="1"/>
</dbReference>
<dbReference type="GO" id="GO:0003677">
    <property type="term" value="F:DNA binding"/>
    <property type="evidence" value="ECO:0007669"/>
    <property type="project" value="InterPro"/>
</dbReference>
<dbReference type="InterPro" id="IPR011010">
    <property type="entry name" value="DNA_brk_join_enz"/>
</dbReference>
<dbReference type="PANTHER" id="PTHR34605">
    <property type="entry name" value="PHAGE_INTEGRASE DOMAIN-CONTAINING PROTEIN"/>
    <property type="match status" value="1"/>
</dbReference>
<organism evidence="2 3">
    <name type="scientific">Moniliophthora roreri (strain MCA 2997)</name>
    <name type="common">Cocoa frosty pod rot fungus</name>
    <name type="synonym">Crinipellis roreri</name>
    <dbReference type="NCBI Taxonomy" id="1381753"/>
    <lineage>
        <taxon>Eukaryota</taxon>
        <taxon>Fungi</taxon>
        <taxon>Dikarya</taxon>
        <taxon>Basidiomycota</taxon>
        <taxon>Agaricomycotina</taxon>
        <taxon>Agaricomycetes</taxon>
        <taxon>Agaricomycetidae</taxon>
        <taxon>Agaricales</taxon>
        <taxon>Marasmiineae</taxon>
        <taxon>Marasmiaceae</taxon>
        <taxon>Moniliophthora</taxon>
    </lineage>
</organism>
<keyword evidence="2" id="KW-0548">Nucleotidyltransferase</keyword>
<dbReference type="KEGG" id="mrr:Moror_12118"/>
<evidence type="ECO:0000256" key="1">
    <source>
        <dbReference type="ARBA" id="ARBA00023172"/>
    </source>
</evidence>
<evidence type="ECO:0000313" key="3">
    <source>
        <dbReference type="Proteomes" id="UP000017559"/>
    </source>
</evidence>
<dbReference type="GO" id="GO:0003964">
    <property type="term" value="F:RNA-directed DNA polymerase activity"/>
    <property type="evidence" value="ECO:0007669"/>
    <property type="project" value="UniProtKB-KW"/>
</dbReference>
<dbReference type="AlphaFoldDB" id="V2XPB4"/>
<dbReference type="GO" id="GO:0006310">
    <property type="term" value="P:DNA recombination"/>
    <property type="evidence" value="ECO:0007669"/>
    <property type="project" value="UniProtKB-KW"/>
</dbReference>
<dbReference type="OrthoDB" id="3254696at2759"/>
<dbReference type="InterPro" id="IPR052925">
    <property type="entry name" value="Phage_Integrase-like_Recomb"/>
</dbReference>
<sequence>MMRFGKVTVKSRADFNGSKHLKWSNVSFGTNNLGNPFATLHLPLAKTAEAGEIQKVHISEHKDICPLEALLNLAKVVPAGLNDPLFSWHDKKGDLRPIVCKAALKRINSITTAWGWGTSFGHSFHIGGTSHYMSLGKDPEIIHIAGCWKSLAYQTYLRAFELVVMRHMNTNPANCPPRPLGWA</sequence>
<dbReference type="PANTHER" id="PTHR34605:SF4">
    <property type="entry name" value="DNA ADENINE METHYLTRANSFERASE"/>
    <property type="match status" value="1"/>
</dbReference>
<evidence type="ECO:0000313" key="2">
    <source>
        <dbReference type="EMBL" id="ESK81314.1"/>
    </source>
</evidence>
<protein>
    <submittedName>
        <fullName evidence="2">Reverse transcriptase ribonuclease h</fullName>
    </submittedName>
</protein>
<comment type="caution">
    <text evidence="2">The sequence shown here is derived from an EMBL/GenBank/DDBJ whole genome shotgun (WGS) entry which is preliminary data.</text>
</comment>
<name>V2XPB4_MONRO</name>
<accession>V2XPB4</accession>
<keyword evidence="3" id="KW-1185">Reference proteome</keyword>
<keyword evidence="1" id="KW-0233">DNA recombination</keyword>
<dbReference type="STRING" id="1381753.V2XPB4"/>
<dbReference type="GO" id="GO:0015074">
    <property type="term" value="P:DNA integration"/>
    <property type="evidence" value="ECO:0007669"/>
    <property type="project" value="InterPro"/>
</dbReference>
<keyword evidence="2" id="KW-0808">Transferase</keyword>
<dbReference type="HOGENOM" id="CLU_003292_1_2_1"/>
<gene>
    <name evidence="2" type="ORF">Moror_12118</name>
</gene>